<feature type="domain" description="FAD-binding FR-type" evidence="20">
    <location>
        <begin position="335"/>
        <end position="451"/>
    </location>
</feature>
<dbReference type="SUPFAM" id="SSF63380">
    <property type="entry name" value="Riboflavin synthase domain-like"/>
    <property type="match status" value="1"/>
</dbReference>
<evidence type="ECO:0000256" key="17">
    <source>
        <dbReference type="ARBA" id="ARBA00066905"/>
    </source>
</evidence>
<dbReference type="FunFam" id="3.40.50.80:FF:000036">
    <property type="entry name" value="Ferric reduction oxidase 6"/>
    <property type="match status" value="1"/>
</dbReference>
<protein>
    <recommendedName>
        <fullName evidence="17">ferric-chelate reductase (NADH)</fullName>
        <ecNumber evidence="17">1.16.1.7</ecNumber>
    </recommendedName>
</protein>
<keyword evidence="5" id="KW-0349">Heme</keyword>
<feature type="transmembrane region" description="Helical" evidence="19">
    <location>
        <begin position="71"/>
        <end position="99"/>
    </location>
</feature>
<feature type="transmembrane region" description="Helical" evidence="19">
    <location>
        <begin position="220"/>
        <end position="244"/>
    </location>
</feature>
<feature type="transmembrane region" description="Helical" evidence="19">
    <location>
        <begin position="571"/>
        <end position="596"/>
    </location>
</feature>
<evidence type="ECO:0000256" key="2">
    <source>
        <dbReference type="ARBA" id="ARBA00004141"/>
    </source>
</evidence>
<proteinExistence type="inferred from homology"/>
<dbReference type="Proteomes" id="UP000327013">
    <property type="component" value="Chromosome 2"/>
</dbReference>
<feature type="transmembrane region" description="Helical" evidence="19">
    <location>
        <begin position="130"/>
        <end position="155"/>
    </location>
</feature>
<evidence type="ECO:0000256" key="1">
    <source>
        <dbReference type="ARBA" id="ARBA00001974"/>
    </source>
</evidence>
<evidence type="ECO:0000256" key="18">
    <source>
        <dbReference type="SAM" id="MobiDB-lite"/>
    </source>
</evidence>
<organism evidence="21 22">
    <name type="scientific">Carpinus fangiana</name>
    <dbReference type="NCBI Taxonomy" id="176857"/>
    <lineage>
        <taxon>Eukaryota</taxon>
        <taxon>Viridiplantae</taxon>
        <taxon>Streptophyta</taxon>
        <taxon>Embryophyta</taxon>
        <taxon>Tracheophyta</taxon>
        <taxon>Spermatophyta</taxon>
        <taxon>Magnoliopsida</taxon>
        <taxon>eudicotyledons</taxon>
        <taxon>Gunneridae</taxon>
        <taxon>Pentapetalae</taxon>
        <taxon>rosids</taxon>
        <taxon>fabids</taxon>
        <taxon>Fagales</taxon>
        <taxon>Betulaceae</taxon>
        <taxon>Carpinus</taxon>
    </lineage>
</organism>
<evidence type="ECO:0000256" key="13">
    <source>
        <dbReference type="ARBA" id="ARBA00023027"/>
    </source>
</evidence>
<evidence type="ECO:0000256" key="4">
    <source>
        <dbReference type="ARBA" id="ARBA00022448"/>
    </source>
</evidence>
<gene>
    <name evidence="21" type="ORF">FH972_004411</name>
</gene>
<evidence type="ECO:0000256" key="19">
    <source>
        <dbReference type="SAM" id="Phobius"/>
    </source>
</evidence>
<dbReference type="InterPro" id="IPR013130">
    <property type="entry name" value="Fe3_Rdtase_TM_dom"/>
</dbReference>
<keyword evidence="12" id="KW-0408">Iron</keyword>
<dbReference type="EC" id="1.16.1.7" evidence="17"/>
<evidence type="ECO:0000256" key="14">
    <source>
        <dbReference type="ARBA" id="ARBA00023065"/>
    </source>
</evidence>
<evidence type="ECO:0000256" key="12">
    <source>
        <dbReference type="ARBA" id="ARBA00023004"/>
    </source>
</evidence>
<evidence type="ECO:0000256" key="16">
    <source>
        <dbReference type="ARBA" id="ARBA00050970"/>
    </source>
</evidence>
<keyword evidence="7 19" id="KW-0812">Transmembrane</keyword>
<dbReference type="OrthoDB" id="167398at2759"/>
<feature type="transmembrane region" description="Helical" evidence="19">
    <location>
        <begin position="176"/>
        <end position="200"/>
    </location>
</feature>
<keyword evidence="22" id="KW-1185">Reference proteome</keyword>
<evidence type="ECO:0000256" key="15">
    <source>
        <dbReference type="ARBA" id="ARBA00023136"/>
    </source>
</evidence>
<dbReference type="AlphaFoldDB" id="A0A5N6QMW5"/>
<dbReference type="GO" id="GO:0005886">
    <property type="term" value="C:plasma membrane"/>
    <property type="evidence" value="ECO:0007669"/>
    <property type="project" value="TreeGrafter"/>
</dbReference>
<evidence type="ECO:0000256" key="7">
    <source>
        <dbReference type="ARBA" id="ARBA00022692"/>
    </source>
</evidence>
<comment type="catalytic activity">
    <reaction evidence="16">
        <text>2 a Fe(II)-siderophore + NAD(+) + H(+) = 2 a Fe(III)-siderophore + NADH</text>
        <dbReference type="Rhea" id="RHEA:15061"/>
        <dbReference type="Rhea" id="RHEA-COMP:11342"/>
        <dbReference type="Rhea" id="RHEA-COMP:11344"/>
        <dbReference type="ChEBI" id="CHEBI:15378"/>
        <dbReference type="ChEBI" id="CHEBI:29033"/>
        <dbReference type="ChEBI" id="CHEBI:29034"/>
        <dbReference type="ChEBI" id="CHEBI:57540"/>
        <dbReference type="ChEBI" id="CHEBI:57945"/>
        <dbReference type="EC" id="1.16.1.7"/>
    </reaction>
</comment>
<keyword evidence="4" id="KW-0813">Transport</keyword>
<keyword evidence="11" id="KW-0560">Oxidoreductase</keyword>
<dbReference type="PROSITE" id="PS51384">
    <property type="entry name" value="FAD_FR"/>
    <property type="match status" value="1"/>
</dbReference>
<keyword evidence="6" id="KW-0285">Flavoprotein</keyword>
<feature type="transmembrane region" description="Helical" evidence="19">
    <location>
        <begin position="256"/>
        <end position="278"/>
    </location>
</feature>
<dbReference type="PANTHER" id="PTHR11972:SF69">
    <property type="entry name" value="FERRIC REDUCTION OXIDASE 6-RELATED"/>
    <property type="match status" value="1"/>
</dbReference>
<keyword evidence="14" id="KW-0406">Ion transport</keyword>
<comment type="similarity">
    <text evidence="3">Belongs to the ferric reductase (FRE) family.</text>
</comment>
<keyword evidence="8" id="KW-0479">Metal-binding</keyword>
<evidence type="ECO:0000256" key="8">
    <source>
        <dbReference type="ARBA" id="ARBA00022723"/>
    </source>
</evidence>
<dbReference type="SFLD" id="SFLDG01168">
    <property type="entry name" value="Ferric_reductase_subgroup_(FRE"/>
    <property type="match status" value="1"/>
</dbReference>
<dbReference type="Gene3D" id="3.40.50.80">
    <property type="entry name" value="Nucleotide-binding domain of ferredoxin-NADP reductase (FNR) module"/>
    <property type="match status" value="2"/>
</dbReference>
<feature type="transmembrane region" description="Helical" evidence="19">
    <location>
        <begin position="608"/>
        <end position="633"/>
    </location>
</feature>
<evidence type="ECO:0000256" key="10">
    <source>
        <dbReference type="ARBA" id="ARBA00022989"/>
    </source>
</evidence>
<feature type="region of interest" description="Disordered" evidence="18">
    <location>
        <begin position="654"/>
        <end position="674"/>
    </location>
</feature>
<keyword evidence="13" id="KW-0520">NAD</keyword>
<dbReference type="InterPro" id="IPR013112">
    <property type="entry name" value="FAD-bd_8"/>
</dbReference>
<evidence type="ECO:0000256" key="9">
    <source>
        <dbReference type="ARBA" id="ARBA00022827"/>
    </source>
</evidence>
<name>A0A5N6QMW5_9ROSI</name>
<feature type="compositionally biased region" description="Polar residues" evidence="18">
    <location>
        <begin position="662"/>
        <end position="674"/>
    </location>
</feature>
<evidence type="ECO:0000256" key="3">
    <source>
        <dbReference type="ARBA" id="ARBA00006278"/>
    </source>
</evidence>
<dbReference type="PANTHER" id="PTHR11972">
    <property type="entry name" value="NADPH OXIDASE"/>
    <property type="match status" value="1"/>
</dbReference>
<feature type="transmembrane region" description="Helical" evidence="19">
    <location>
        <begin position="31"/>
        <end position="50"/>
    </location>
</feature>
<dbReference type="CDD" id="cd06186">
    <property type="entry name" value="NOX_Duox_like_FAD_NADP"/>
    <property type="match status" value="1"/>
</dbReference>
<accession>A0A5N6QMW5</accession>
<dbReference type="GO" id="GO:0046872">
    <property type="term" value="F:metal ion binding"/>
    <property type="evidence" value="ECO:0007669"/>
    <property type="project" value="UniProtKB-KW"/>
</dbReference>
<feature type="transmembrane region" description="Helical" evidence="19">
    <location>
        <begin position="458"/>
        <end position="478"/>
    </location>
</feature>
<dbReference type="GO" id="GO:0006811">
    <property type="term" value="P:monoatomic ion transport"/>
    <property type="evidence" value="ECO:0007669"/>
    <property type="project" value="UniProtKB-KW"/>
</dbReference>
<dbReference type="Pfam" id="PF08030">
    <property type="entry name" value="NAD_binding_6"/>
    <property type="match status" value="2"/>
</dbReference>
<comment type="subcellular location">
    <subcellularLocation>
        <location evidence="2">Membrane</location>
        <topology evidence="2">Multi-pass membrane protein</topology>
    </subcellularLocation>
</comment>
<dbReference type="InterPro" id="IPR017927">
    <property type="entry name" value="FAD-bd_FR_type"/>
</dbReference>
<evidence type="ECO:0000256" key="5">
    <source>
        <dbReference type="ARBA" id="ARBA00022617"/>
    </source>
</evidence>
<feature type="transmembrane region" description="Helical" evidence="19">
    <location>
        <begin position="298"/>
        <end position="327"/>
    </location>
</feature>
<sequence>MDGQSVDEPLLLSRDAGYVRKTPLFVSLAKGSLKFVIWVVFIAWVALIFLSPTQFVNQVLEKWIHATSGSLFGITGSLFMVFSAPILVIAFLSVAYLIISGEDQELHQKKASKHPSFRLWTFPVLVDGPFGVVSATEFIGILLFLLFVIWAVYAYSMQILSSLSQYQFSLKQKCCYILEVLGLRFGSIGLYCLAFLFLPVARGSVLLRLIDIPFEHATRYHVWLGHLTMLLFTLHGLFYVIAWAIEGNLLQEILEWKDIGVAILAGVISLSAGLLMWLTSLYPVRKQKFELFFYTHQLYVVFVIFLALHVGDFVFSIAAGGIFLFILDRFLRFCQSRRTVDIISAKCLPCGTVELILSKPANLQYNALSFVFLQVRELSWLQWHPFSVSSSPLDGKYHLSVLVKVLGKWTAKLKENILNSSEAELQKELHLRPQTKITASVEGPYGHGLPYHLMYENLILVAGGIGISPFLAILSDILHRVREGKPCLPRNILLVWAVQRSNELPLLSTVDMESICSFFSDRINLEIHIYVTRELDPPVEEGKIHKNMNSSLSPMSDGCSMSVLVGTGNNIFSGLYVISSTLGFVILIGLLDIFYINPFGISAWWYKGLLFVICMLASVFIFGGLVVGIWHLWGRNATREEREDDRMRMLQDNETAAHKDQSSQQNLASSTNTYYGSRPDFKEIFGYVSEKWGRVDAGVIVCGPPTLQSSVATEIRLLNVRRQRRHPIFHFNSHSFDL</sequence>
<dbReference type="GO" id="GO:0140618">
    <property type="term" value="F:ferric-chelate reductase (NADH) activity"/>
    <property type="evidence" value="ECO:0007669"/>
    <property type="project" value="UniProtKB-EC"/>
</dbReference>
<dbReference type="SUPFAM" id="SSF52343">
    <property type="entry name" value="Ferredoxin reductase-like, C-terminal NADP-linked domain"/>
    <property type="match status" value="1"/>
</dbReference>
<evidence type="ECO:0000259" key="20">
    <source>
        <dbReference type="PROSITE" id="PS51384"/>
    </source>
</evidence>
<comment type="cofactor">
    <cofactor evidence="1">
        <name>FAD</name>
        <dbReference type="ChEBI" id="CHEBI:57692"/>
    </cofactor>
</comment>
<dbReference type="InterPro" id="IPR050369">
    <property type="entry name" value="RBOH/FRE"/>
</dbReference>
<dbReference type="SFLD" id="SFLDS00052">
    <property type="entry name" value="Ferric_Reductase_Domain"/>
    <property type="match status" value="1"/>
</dbReference>
<evidence type="ECO:0000313" key="22">
    <source>
        <dbReference type="Proteomes" id="UP000327013"/>
    </source>
</evidence>
<keyword evidence="9" id="KW-0274">FAD</keyword>
<keyword evidence="10 19" id="KW-1133">Transmembrane helix</keyword>
<dbReference type="InterPro" id="IPR039261">
    <property type="entry name" value="FNR_nucleotide-bd"/>
</dbReference>
<dbReference type="Pfam" id="PF01794">
    <property type="entry name" value="Ferric_reduct"/>
    <property type="match status" value="1"/>
</dbReference>
<evidence type="ECO:0000256" key="6">
    <source>
        <dbReference type="ARBA" id="ARBA00022630"/>
    </source>
</evidence>
<dbReference type="EMBL" id="CM017322">
    <property type="protein sequence ID" value="KAE8007848.1"/>
    <property type="molecule type" value="Genomic_DNA"/>
</dbReference>
<dbReference type="InterPro" id="IPR017938">
    <property type="entry name" value="Riboflavin_synthase-like_b-brl"/>
</dbReference>
<evidence type="ECO:0000313" key="21">
    <source>
        <dbReference type="EMBL" id="KAE8007848.1"/>
    </source>
</evidence>
<dbReference type="Pfam" id="PF08022">
    <property type="entry name" value="FAD_binding_8"/>
    <property type="match status" value="1"/>
</dbReference>
<evidence type="ECO:0000256" key="11">
    <source>
        <dbReference type="ARBA" id="ARBA00023002"/>
    </source>
</evidence>
<reference evidence="21 22" key="1">
    <citation type="submission" date="2019-06" db="EMBL/GenBank/DDBJ databases">
        <title>A chromosomal-level reference genome of Carpinus fangiana (Coryloideae, Betulaceae).</title>
        <authorList>
            <person name="Yang X."/>
            <person name="Wang Z."/>
            <person name="Zhang L."/>
            <person name="Hao G."/>
            <person name="Liu J."/>
            <person name="Yang Y."/>
        </authorList>
    </citation>
    <scope>NUCLEOTIDE SEQUENCE [LARGE SCALE GENOMIC DNA]</scope>
    <source>
        <strain evidence="21">Cfa_2016G</strain>
        <tissue evidence="21">Leaf</tissue>
    </source>
</reference>
<dbReference type="InterPro" id="IPR013121">
    <property type="entry name" value="Fe_red_NAD-bd_6"/>
</dbReference>
<keyword evidence="15 19" id="KW-0472">Membrane</keyword>